<dbReference type="PANTHER" id="PTHR46103:SF1">
    <property type="entry name" value="RRNA METHYLTRANSFERASE 1, MITOCHONDRIAL"/>
    <property type="match status" value="1"/>
</dbReference>
<keyword evidence="7" id="KW-0809">Transit peptide</keyword>
<dbReference type="GO" id="GO:0005739">
    <property type="term" value="C:mitochondrion"/>
    <property type="evidence" value="ECO:0007669"/>
    <property type="project" value="UniProtKB-SubCell"/>
</dbReference>
<evidence type="ECO:0000256" key="7">
    <source>
        <dbReference type="ARBA" id="ARBA00022946"/>
    </source>
</evidence>
<evidence type="ECO:0000256" key="3">
    <source>
        <dbReference type="ARBA" id="ARBA00022552"/>
    </source>
</evidence>
<dbReference type="InterPro" id="IPR004441">
    <property type="entry name" value="rRNA_MeTrfase_TrmH"/>
</dbReference>
<dbReference type="CDD" id="cd18105">
    <property type="entry name" value="SpoU-like_MRM1"/>
    <property type="match status" value="1"/>
</dbReference>
<dbReference type="InterPro" id="IPR001537">
    <property type="entry name" value="SpoU_MeTrfase"/>
</dbReference>
<gene>
    <name evidence="11" type="ORF">INT46_002436</name>
</gene>
<keyword evidence="8" id="KW-0496">Mitochondrion</keyword>
<accession>A0A8H7UXP3</accession>
<evidence type="ECO:0000256" key="6">
    <source>
        <dbReference type="ARBA" id="ARBA00022691"/>
    </source>
</evidence>
<dbReference type="NCBIfam" id="TIGR00186">
    <property type="entry name" value="rRNA_methyl_3"/>
    <property type="match status" value="1"/>
</dbReference>
<dbReference type="Gene3D" id="3.40.1280.10">
    <property type="match status" value="1"/>
</dbReference>
<protein>
    <recommendedName>
        <fullName evidence="9">rRNA methyltransferase 1, mitochondrial</fullName>
    </recommendedName>
</protein>
<dbReference type="InterPro" id="IPR047182">
    <property type="entry name" value="MRM1"/>
</dbReference>
<dbReference type="GO" id="GO:0003723">
    <property type="term" value="F:RNA binding"/>
    <property type="evidence" value="ECO:0007669"/>
    <property type="project" value="InterPro"/>
</dbReference>
<evidence type="ECO:0000313" key="12">
    <source>
        <dbReference type="Proteomes" id="UP000650833"/>
    </source>
</evidence>
<comment type="subcellular location">
    <subcellularLocation>
        <location evidence="1">Mitochondrion</location>
    </subcellularLocation>
</comment>
<evidence type="ECO:0000256" key="5">
    <source>
        <dbReference type="ARBA" id="ARBA00022679"/>
    </source>
</evidence>
<comment type="caution">
    <text evidence="11">The sequence shown here is derived from an EMBL/GenBank/DDBJ whole genome shotgun (WGS) entry which is preliminary data.</text>
</comment>
<comment type="similarity">
    <text evidence="2">Belongs to the class IV-like SAM-binding methyltransferase superfamily. RNA methyltransferase TrmH family.</text>
</comment>
<evidence type="ECO:0000313" key="11">
    <source>
        <dbReference type="EMBL" id="KAG2199595.1"/>
    </source>
</evidence>
<dbReference type="SUPFAM" id="SSF55315">
    <property type="entry name" value="L30e-like"/>
    <property type="match status" value="1"/>
</dbReference>
<reference evidence="11" key="1">
    <citation type="submission" date="2020-12" db="EMBL/GenBank/DDBJ databases">
        <title>Metabolic potential, ecology and presence of endohyphal bacteria is reflected in genomic diversity of Mucoromycotina.</title>
        <authorList>
            <person name="Muszewska A."/>
            <person name="Okrasinska A."/>
            <person name="Steczkiewicz K."/>
            <person name="Drgas O."/>
            <person name="Orlowska M."/>
            <person name="Perlinska-Lenart U."/>
            <person name="Aleksandrzak-Piekarczyk T."/>
            <person name="Szatraj K."/>
            <person name="Zielenkiewicz U."/>
            <person name="Pilsyk S."/>
            <person name="Malc E."/>
            <person name="Mieczkowski P."/>
            <person name="Kruszewska J.S."/>
            <person name="Biernat P."/>
            <person name="Pawlowska J."/>
        </authorList>
    </citation>
    <scope>NUCLEOTIDE SEQUENCE</scope>
    <source>
        <strain evidence="11">CBS 226.32</strain>
    </source>
</reference>
<dbReference type="SMART" id="SM00967">
    <property type="entry name" value="SpoU_sub_bind"/>
    <property type="match status" value="1"/>
</dbReference>
<keyword evidence="6" id="KW-0949">S-adenosyl-L-methionine</keyword>
<dbReference type="AlphaFoldDB" id="A0A8H7UXP3"/>
<evidence type="ECO:0000256" key="1">
    <source>
        <dbReference type="ARBA" id="ARBA00004173"/>
    </source>
</evidence>
<name>A0A8H7UXP3_9FUNG</name>
<dbReference type="OrthoDB" id="270651at2759"/>
<dbReference type="Pfam" id="PF00588">
    <property type="entry name" value="SpoU_methylase"/>
    <property type="match status" value="1"/>
</dbReference>
<dbReference type="InterPro" id="IPR029028">
    <property type="entry name" value="Alpha/beta_knot_MTases"/>
</dbReference>
<organism evidence="11 12">
    <name type="scientific">Mucor plumbeus</name>
    <dbReference type="NCBI Taxonomy" id="97098"/>
    <lineage>
        <taxon>Eukaryota</taxon>
        <taxon>Fungi</taxon>
        <taxon>Fungi incertae sedis</taxon>
        <taxon>Mucoromycota</taxon>
        <taxon>Mucoromycotina</taxon>
        <taxon>Mucoromycetes</taxon>
        <taxon>Mucorales</taxon>
        <taxon>Mucorineae</taxon>
        <taxon>Mucoraceae</taxon>
        <taxon>Mucor</taxon>
    </lineage>
</organism>
<evidence type="ECO:0000259" key="10">
    <source>
        <dbReference type="SMART" id="SM00967"/>
    </source>
</evidence>
<proteinExistence type="inferred from homology"/>
<dbReference type="Gene3D" id="3.30.1330.30">
    <property type="match status" value="1"/>
</dbReference>
<evidence type="ECO:0000256" key="4">
    <source>
        <dbReference type="ARBA" id="ARBA00022603"/>
    </source>
</evidence>
<dbReference type="SUPFAM" id="SSF75217">
    <property type="entry name" value="alpha/beta knot"/>
    <property type="match status" value="1"/>
</dbReference>
<dbReference type="PANTHER" id="PTHR46103">
    <property type="entry name" value="RRNA METHYLTRANSFERASE 1, MITOCHONDRIAL"/>
    <property type="match status" value="1"/>
</dbReference>
<keyword evidence="12" id="KW-1185">Reference proteome</keyword>
<dbReference type="Proteomes" id="UP000650833">
    <property type="component" value="Unassembled WGS sequence"/>
</dbReference>
<dbReference type="InterPro" id="IPR047261">
    <property type="entry name" value="MRM1_MeTrfase_dom"/>
</dbReference>
<keyword evidence="3" id="KW-0698">rRNA processing</keyword>
<dbReference type="InterPro" id="IPR029026">
    <property type="entry name" value="tRNA_m1G_MTases_N"/>
</dbReference>
<dbReference type="EMBL" id="JAEPRC010000346">
    <property type="protein sequence ID" value="KAG2199595.1"/>
    <property type="molecule type" value="Genomic_DNA"/>
</dbReference>
<evidence type="ECO:0000256" key="8">
    <source>
        <dbReference type="ARBA" id="ARBA00023128"/>
    </source>
</evidence>
<dbReference type="GO" id="GO:0016435">
    <property type="term" value="F:rRNA (guanine) methyltransferase activity"/>
    <property type="evidence" value="ECO:0007669"/>
    <property type="project" value="TreeGrafter"/>
</dbReference>
<dbReference type="InterPro" id="IPR013123">
    <property type="entry name" value="SpoU_subst-bd"/>
</dbReference>
<sequence length="337" mass="36634">MSTTTIRIANSYRLVARSFSSVGYRKPYSSNIKTKPYPHGTTSNPWDHVYGVSSVLSALKAKKRQILDTVYIQETDEKKTTQKKDTSLISEVLSLAKAANIYTIAVDKGRLNNMTDSKPHQGVVLKASPRNPIEISVLSQLNDDGYEALPRINKRGSEQDRENKKTFSGVKFKTPKSRMPFWIALDEVQDPQNLGSIMRSAYFFGVDGVLLCSKNSAPLSPAVSKVSSGAIEMMDIYSTPNLVKFLKESHANGWEIIGAAGDANPSMDLSQFRESCQKPVVLVLGNEGTGLRTNVKNGCNAFVSIPSAIGDESFNGSVDSLNVGVAAGVLISSALFK</sequence>
<keyword evidence="4" id="KW-0489">Methyltransferase</keyword>
<evidence type="ECO:0000256" key="9">
    <source>
        <dbReference type="ARBA" id="ARBA00034881"/>
    </source>
</evidence>
<evidence type="ECO:0000256" key="2">
    <source>
        <dbReference type="ARBA" id="ARBA00007228"/>
    </source>
</evidence>
<feature type="domain" description="RNA 2-O ribose methyltransferase substrate binding" evidence="10">
    <location>
        <begin position="48"/>
        <end position="133"/>
    </location>
</feature>
<dbReference type="InterPro" id="IPR029064">
    <property type="entry name" value="Ribosomal_eL30-like_sf"/>
</dbReference>
<dbReference type="Pfam" id="PF08032">
    <property type="entry name" value="SpoU_sub_bind"/>
    <property type="match status" value="1"/>
</dbReference>
<keyword evidence="5" id="KW-0808">Transferase</keyword>